<dbReference type="SUPFAM" id="SSF53474">
    <property type="entry name" value="alpha/beta-Hydrolases"/>
    <property type="match status" value="1"/>
</dbReference>
<dbReference type="OrthoDB" id="4568724at2"/>
<gene>
    <name evidence="2" type="ORF">BN381_430066</name>
</gene>
<evidence type="ECO:0000256" key="1">
    <source>
        <dbReference type="SAM" id="SignalP"/>
    </source>
</evidence>
<feature type="signal peptide" evidence="1">
    <location>
        <begin position="1"/>
        <end position="25"/>
    </location>
</feature>
<dbReference type="InterPro" id="IPR006311">
    <property type="entry name" value="TAT_signal"/>
</dbReference>
<evidence type="ECO:0008006" key="4">
    <source>
        <dbReference type="Google" id="ProtNLM"/>
    </source>
</evidence>
<dbReference type="Gene3D" id="3.40.50.1820">
    <property type="entry name" value="alpha/beta hydrolase"/>
    <property type="match status" value="1"/>
</dbReference>
<dbReference type="HOGENOM" id="CLU_841359_0_0_11"/>
<dbReference type="AlphaFoldDB" id="R4Z1X0"/>
<name>R4Z1X0_9ACTN</name>
<organism evidence="2 3">
    <name type="scientific">Candidatus Neomicrothrix parvicella RN1</name>
    <dbReference type="NCBI Taxonomy" id="1229780"/>
    <lineage>
        <taxon>Bacteria</taxon>
        <taxon>Bacillati</taxon>
        <taxon>Actinomycetota</taxon>
        <taxon>Acidimicrobiia</taxon>
        <taxon>Acidimicrobiales</taxon>
        <taxon>Microthrixaceae</taxon>
        <taxon>Candidatus Neomicrothrix</taxon>
    </lineage>
</organism>
<protein>
    <recommendedName>
        <fullName evidence="4">Alpha/beta hydrolase</fullName>
    </recommendedName>
</protein>
<dbReference type="PROSITE" id="PS51257">
    <property type="entry name" value="PROKAR_LIPOPROTEIN"/>
    <property type="match status" value="1"/>
</dbReference>
<dbReference type="eggNOG" id="COG1073">
    <property type="taxonomic scope" value="Bacteria"/>
</dbReference>
<evidence type="ECO:0000313" key="2">
    <source>
        <dbReference type="EMBL" id="CCM64670.1"/>
    </source>
</evidence>
<dbReference type="RefSeq" id="WP_012228898.1">
    <property type="nucleotide sequence ID" value="NZ_HG422565.1"/>
</dbReference>
<dbReference type="STRING" id="1229780.BN381_430066"/>
<dbReference type="Proteomes" id="UP000018291">
    <property type="component" value="Unassembled WGS sequence"/>
</dbReference>
<evidence type="ECO:0000313" key="3">
    <source>
        <dbReference type="Proteomes" id="UP000018291"/>
    </source>
</evidence>
<reference evidence="2 3" key="1">
    <citation type="journal article" date="2013" name="ISME J.">
        <title>Metabolic model for the filamentous 'Candidatus Microthrix parvicella' based on genomic and metagenomic analyses.</title>
        <authorList>
            <person name="Jon McIlroy S."/>
            <person name="Kristiansen R."/>
            <person name="Albertsen M."/>
            <person name="Michael Karst S."/>
            <person name="Rossetti S."/>
            <person name="Lund Nielsen J."/>
            <person name="Tandoi V."/>
            <person name="James Seviour R."/>
            <person name="Nielsen P.H."/>
        </authorList>
    </citation>
    <scope>NUCLEOTIDE SEQUENCE [LARGE SCALE GENOMIC DNA]</scope>
    <source>
        <strain evidence="2 3">RN1</strain>
    </source>
</reference>
<dbReference type="InterPro" id="IPR029058">
    <property type="entry name" value="AB_hydrolase_fold"/>
</dbReference>
<dbReference type="EMBL" id="CANL01000038">
    <property type="protein sequence ID" value="CCM64670.1"/>
    <property type="molecule type" value="Genomic_DNA"/>
</dbReference>
<dbReference type="PROSITE" id="PS51318">
    <property type="entry name" value="TAT"/>
    <property type="match status" value="1"/>
</dbReference>
<proteinExistence type="predicted"/>
<feature type="chain" id="PRO_5038529189" description="Alpha/beta hydrolase" evidence="1">
    <location>
        <begin position="26"/>
        <end position="323"/>
    </location>
</feature>
<keyword evidence="3" id="KW-1185">Reference proteome</keyword>
<comment type="caution">
    <text evidence="2">The sequence shown here is derived from an EMBL/GenBank/DDBJ whole genome shotgun (WGS) entry which is preliminary data.</text>
</comment>
<sequence length="323" mass="32736">MHSSVRRIIISATAALCLMAAAACAAAPPSAVAKASNTVKVACGLGSKNVPVDWYFPTGTPKGLVWLQHGFTESKDDWADFGPKVAANGYLAMATTLPTADVQGCTVQNIGNNTAFLKNLATLFGGLGSPSSALGTSHADAATKAGRSGQALPQKLAFTGHSAGGEAVLYVANQLRGSDASTFAKLKGVVLQDPVKSIVGSNTDTAAKGLNNTSLPVYALASPKYSCNSDQSGTQAVIKALTSRSFHGAQVTSGAHGDIFGPAQNALGATTCGTPQAKNTSATQTLTLGWFGDQFAGTNNTTFYPGGSTYQGLVSAGTITTLP</sequence>
<accession>R4Z1X0</accession>
<keyword evidence="1" id="KW-0732">Signal</keyword>